<feature type="transmembrane region" description="Helical" evidence="2">
    <location>
        <begin position="109"/>
        <end position="133"/>
    </location>
</feature>
<evidence type="ECO:0000256" key="2">
    <source>
        <dbReference type="SAM" id="Phobius"/>
    </source>
</evidence>
<keyword evidence="4" id="KW-0012">Acyltransferase</keyword>
<dbReference type="STRING" id="512565.AMIS_62010"/>
<evidence type="ECO:0000313" key="4">
    <source>
        <dbReference type="EMBL" id="BAL91421.1"/>
    </source>
</evidence>
<feature type="transmembrane region" description="Helical" evidence="2">
    <location>
        <begin position="34"/>
        <end position="55"/>
    </location>
</feature>
<feature type="transmembrane region" description="Helical" evidence="2">
    <location>
        <begin position="275"/>
        <end position="295"/>
    </location>
</feature>
<keyword evidence="2" id="KW-1133">Transmembrane helix</keyword>
<feature type="compositionally biased region" description="Pro residues" evidence="1">
    <location>
        <begin position="404"/>
        <end position="415"/>
    </location>
</feature>
<dbReference type="EMBL" id="AP012319">
    <property type="protein sequence ID" value="BAL91421.1"/>
    <property type="molecule type" value="Genomic_DNA"/>
</dbReference>
<keyword evidence="5" id="KW-1185">Reference proteome</keyword>
<evidence type="ECO:0000256" key="1">
    <source>
        <dbReference type="SAM" id="MobiDB-lite"/>
    </source>
</evidence>
<organism evidence="4 5">
    <name type="scientific">Actinoplanes missouriensis (strain ATCC 14538 / DSM 43046 / CBS 188.64 / JCM 3121 / NBRC 102363 / NCIMB 12654 / NRRL B-3342 / UNCC 431)</name>
    <dbReference type="NCBI Taxonomy" id="512565"/>
    <lineage>
        <taxon>Bacteria</taxon>
        <taxon>Bacillati</taxon>
        <taxon>Actinomycetota</taxon>
        <taxon>Actinomycetes</taxon>
        <taxon>Micromonosporales</taxon>
        <taxon>Micromonosporaceae</taxon>
        <taxon>Actinoplanes</taxon>
    </lineage>
</organism>
<feature type="domain" description="Acyltransferase 3" evidence="3">
    <location>
        <begin position="31"/>
        <end position="352"/>
    </location>
</feature>
<dbReference type="InterPro" id="IPR050879">
    <property type="entry name" value="Acyltransferase_3"/>
</dbReference>
<keyword evidence="4" id="KW-0808">Transferase</keyword>
<evidence type="ECO:0000259" key="3">
    <source>
        <dbReference type="Pfam" id="PF01757"/>
    </source>
</evidence>
<dbReference type="RefSeq" id="WP_014446308.1">
    <property type="nucleotide sequence ID" value="NC_017093.1"/>
</dbReference>
<dbReference type="Proteomes" id="UP000007882">
    <property type="component" value="Chromosome"/>
</dbReference>
<keyword evidence="2" id="KW-0812">Transmembrane</keyword>
<dbReference type="PANTHER" id="PTHR23028">
    <property type="entry name" value="ACETYLTRANSFERASE"/>
    <property type="match status" value="1"/>
</dbReference>
<dbReference type="eggNOG" id="COG1835">
    <property type="taxonomic scope" value="Bacteria"/>
</dbReference>
<dbReference type="PATRIC" id="fig|512565.3.peg.6197"/>
<dbReference type="GO" id="GO:0016747">
    <property type="term" value="F:acyltransferase activity, transferring groups other than amino-acyl groups"/>
    <property type="evidence" value="ECO:0007669"/>
    <property type="project" value="InterPro"/>
</dbReference>
<feature type="transmembrane region" description="Helical" evidence="2">
    <location>
        <begin position="307"/>
        <end position="328"/>
    </location>
</feature>
<feature type="compositionally biased region" description="Low complexity" evidence="1">
    <location>
        <begin position="388"/>
        <end position="403"/>
    </location>
</feature>
<dbReference type="AlphaFoldDB" id="I0HEI4"/>
<dbReference type="GO" id="GO:0009103">
    <property type="term" value="P:lipopolysaccharide biosynthetic process"/>
    <property type="evidence" value="ECO:0007669"/>
    <property type="project" value="TreeGrafter"/>
</dbReference>
<dbReference type="Pfam" id="PF01757">
    <property type="entry name" value="Acyl_transf_3"/>
    <property type="match status" value="1"/>
</dbReference>
<sequence length="437" mass="48781">MTEAVGLRPSKTDTPAVPERAATRTGGRLSAIDGLRLLAALMVAMYHFTGYTPGVRHAWGIESRDAFPWLHQISQYGWLGVELFFMISGFVVCMSCWGRTPGAFFRSRIVRLFPAYWAAIVITTIVVTLWPVVRERKPWNEILINFSMLQEGLGAPNVDGVYWTLWNEGLFYLLFAFLVWRGLTLKRTIIFGYGWLIASAFAARSGVPLIETFLQPGYAPFFVAGIALYLIYRFKSDIVLWGMFGLAFIMAQYRTSEMLRFYNKKYSLEMLQPAGALLVGGFFLVLTLVALGYTSRIQWRWLTTAGALTYPFYLLHENIGWTIIYGLRDTGPRLVILVLVTAIMLMAAFLLHRLVEKPVSRILRDRLAEASAMINRPDRFGTPPPAPSSSAPSSSSPAASSPVPSSPVPSSPAPSLPAQRNSGEPDTLVLQVYRSEQ</sequence>
<gene>
    <name evidence="4" type="ordered locus">AMIS_62010</name>
</gene>
<evidence type="ECO:0000313" key="5">
    <source>
        <dbReference type="Proteomes" id="UP000007882"/>
    </source>
</evidence>
<accession>I0HEI4</accession>
<proteinExistence type="predicted"/>
<dbReference type="HOGENOM" id="CLU_005679_2_3_11"/>
<feature type="transmembrane region" description="Helical" evidence="2">
    <location>
        <begin position="238"/>
        <end position="255"/>
    </location>
</feature>
<dbReference type="KEGG" id="ams:AMIS_62010"/>
<feature type="transmembrane region" description="Helical" evidence="2">
    <location>
        <begin position="334"/>
        <end position="355"/>
    </location>
</feature>
<feature type="transmembrane region" description="Helical" evidence="2">
    <location>
        <begin position="213"/>
        <end position="231"/>
    </location>
</feature>
<name>I0HEI4_ACTM4</name>
<dbReference type="InterPro" id="IPR002656">
    <property type="entry name" value="Acyl_transf_3_dom"/>
</dbReference>
<feature type="transmembrane region" description="Helical" evidence="2">
    <location>
        <begin position="189"/>
        <end position="207"/>
    </location>
</feature>
<feature type="transmembrane region" description="Helical" evidence="2">
    <location>
        <begin position="161"/>
        <end position="180"/>
    </location>
</feature>
<protein>
    <submittedName>
        <fullName evidence="4">Putative acyltransferase</fullName>
    </submittedName>
</protein>
<dbReference type="PANTHER" id="PTHR23028:SF53">
    <property type="entry name" value="ACYL_TRANSF_3 DOMAIN-CONTAINING PROTEIN"/>
    <property type="match status" value="1"/>
</dbReference>
<dbReference type="GO" id="GO:0016020">
    <property type="term" value="C:membrane"/>
    <property type="evidence" value="ECO:0007669"/>
    <property type="project" value="TreeGrafter"/>
</dbReference>
<keyword evidence="2" id="KW-0472">Membrane</keyword>
<feature type="transmembrane region" description="Helical" evidence="2">
    <location>
        <begin position="75"/>
        <end position="97"/>
    </location>
</feature>
<reference evidence="4 5" key="1">
    <citation type="submission" date="2012-02" db="EMBL/GenBank/DDBJ databases">
        <title>Complete genome sequence of Actinoplanes missouriensis 431 (= NBRC 102363).</title>
        <authorList>
            <person name="Ohnishi Y."/>
            <person name="Ishikawa J."/>
            <person name="Sekine M."/>
            <person name="Hosoyama A."/>
            <person name="Harada T."/>
            <person name="Narita H."/>
            <person name="Hata T."/>
            <person name="Konno Y."/>
            <person name="Tutikane K."/>
            <person name="Fujita N."/>
            <person name="Horinouchi S."/>
            <person name="Hayakawa M."/>
        </authorList>
    </citation>
    <scope>NUCLEOTIDE SEQUENCE [LARGE SCALE GENOMIC DNA]</scope>
    <source>
        <strain evidence="5">ATCC 14538 / DSM 43046 / CBS 188.64 / JCM 3121 / NBRC 102363 / NCIMB 12654 / NRRL B-3342 / UNCC 431</strain>
    </source>
</reference>
<dbReference type="OrthoDB" id="9807745at2"/>
<feature type="region of interest" description="Disordered" evidence="1">
    <location>
        <begin position="374"/>
        <end position="427"/>
    </location>
</feature>
<feature type="region of interest" description="Disordered" evidence="1">
    <location>
        <begin position="1"/>
        <end position="22"/>
    </location>
</feature>